<proteinExistence type="predicted"/>
<protein>
    <recommendedName>
        <fullName evidence="6">Alcohol dehydrogenase</fullName>
    </recommendedName>
</protein>
<evidence type="ECO:0000313" key="5">
    <source>
        <dbReference type="Proteomes" id="UP001437256"/>
    </source>
</evidence>
<evidence type="ECO:0000313" key="4">
    <source>
        <dbReference type="EMBL" id="KAL0069712.1"/>
    </source>
</evidence>
<dbReference type="PANTHER" id="PTHR42813:SF1">
    <property type="entry name" value="DEHYDROGENASE, PUTATIVE (AFU_ORTHOLOGUE AFUA_5G03930)-RELATED"/>
    <property type="match status" value="1"/>
</dbReference>
<dbReference type="Gene3D" id="3.90.180.10">
    <property type="entry name" value="Medium-chain alcohol dehydrogenases, catalytic domain"/>
    <property type="match status" value="1"/>
</dbReference>
<dbReference type="EMBL" id="JBBXMP010000011">
    <property type="protein sequence ID" value="KAL0069712.1"/>
    <property type="molecule type" value="Genomic_DNA"/>
</dbReference>
<feature type="non-terminal residue" evidence="4">
    <location>
        <position position="151"/>
    </location>
</feature>
<reference evidence="4 5" key="1">
    <citation type="submission" date="2024-05" db="EMBL/GenBank/DDBJ databases">
        <title>A draft genome resource for the thread blight pathogen Marasmius tenuissimus strain MS-2.</title>
        <authorList>
            <person name="Yulfo-Soto G.E."/>
            <person name="Baruah I.K."/>
            <person name="Amoako-Attah I."/>
            <person name="Bukari Y."/>
            <person name="Meinhardt L.W."/>
            <person name="Bailey B.A."/>
            <person name="Cohen S.P."/>
        </authorList>
    </citation>
    <scope>NUCLEOTIDE SEQUENCE [LARGE SCALE GENOMIC DNA]</scope>
    <source>
        <strain evidence="4 5">MS-2</strain>
    </source>
</reference>
<dbReference type="InterPro" id="IPR036291">
    <property type="entry name" value="NAD(P)-bd_dom_sf"/>
</dbReference>
<keyword evidence="5" id="KW-1185">Reference proteome</keyword>
<keyword evidence="3" id="KW-0862">Zinc</keyword>
<keyword evidence="2" id="KW-0479">Metal-binding</keyword>
<evidence type="ECO:0000256" key="1">
    <source>
        <dbReference type="ARBA" id="ARBA00001947"/>
    </source>
</evidence>
<dbReference type="Gene3D" id="3.40.50.720">
    <property type="entry name" value="NAD(P)-binding Rossmann-like Domain"/>
    <property type="match status" value="1"/>
</dbReference>
<dbReference type="SUPFAM" id="SSF51735">
    <property type="entry name" value="NAD(P)-binding Rossmann-fold domains"/>
    <property type="match status" value="1"/>
</dbReference>
<dbReference type="PANTHER" id="PTHR42813">
    <property type="entry name" value="ZINC-TYPE ALCOHOL DEHYDROGENASE-LIKE"/>
    <property type="match status" value="1"/>
</dbReference>
<organism evidence="4 5">
    <name type="scientific">Marasmius tenuissimus</name>
    <dbReference type="NCBI Taxonomy" id="585030"/>
    <lineage>
        <taxon>Eukaryota</taxon>
        <taxon>Fungi</taxon>
        <taxon>Dikarya</taxon>
        <taxon>Basidiomycota</taxon>
        <taxon>Agaricomycotina</taxon>
        <taxon>Agaricomycetes</taxon>
        <taxon>Agaricomycetidae</taxon>
        <taxon>Agaricales</taxon>
        <taxon>Marasmiineae</taxon>
        <taxon>Marasmiaceae</taxon>
        <taxon>Marasmius</taxon>
    </lineage>
</organism>
<comment type="cofactor">
    <cofactor evidence="1">
        <name>Zn(2+)</name>
        <dbReference type="ChEBI" id="CHEBI:29105"/>
    </cofactor>
</comment>
<dbReference type="Proteomes" id="UP001437256">
    <property type="component" value="Unassembled WGS sequence"/>
</dbReference>
<accession>A0ABR3A8K2</accession>
<evidence type="ECO:0000256" key="3">
    <source>
        <dbReference type="ARBA" id="ARBA00022833"/>
    </source>
</evidence>
<comment type="caution">
    <text evidence="4">The sequence shown here is derived from an EMBL/GenBank/DDBJ whole genome shotgun (WGS) entry which is preliminary data.</text>
</comment>
<gene>
    <name evidence="4" type="ORF">AAF712_003378</name>
</gene>
<evidence type="ECO:0000256" key="2">
    <source>
        <dbReference type="ARBA" id="ARBA00022723"/>
    </source>
</evidence>
<evidence type="ECO:0008006" key="6">
    <source>
        <dbReference type="Google" id="ProtNLM"/>
    </source>
</evidence>
<sequence>MGTFHEPKTLLHKAQKALMLETDVPETINEMIVSVRKQGSCGIIAAYAGFANGVNVGALMEKGVRLIGNGQAPVHLYWEEILNDYIKTKKFDPTFMITHRVPLEDMAKLYNAFDKRLDNVEKVFVETKFSSPADVEGIGCPGLKRVDDWGV</sequence>
<name>A0ABR3A8K2_9AGAR</name>